<keyword evidence="3" id="KW-0472">Membrane</keyword>
<keyword evidence="6" id="KW-1185">Reference proteome</keyword>
<evidence type="ECO:0000313" key="5">
    <source>
        <dbReference type="EMBL" id="SOY31742.1"/>
    </source>
</evidence>
<protein>
    <submittedName>
        <fullName evidence="5">Oleandomycin glycosyltransferase</fullName>
        <ecNumber evidence="5">2.4.1.-</ecNumber>
    </submittedName>
</protein>
<reference evidence="5 6" key="1">
    <citation type="submission" date="2018-01" db="EMBL/GenBank/DDBJ databases">
        <authorList>
            <person name="Gaut B.S."/>
            <person name="Morton B.R."/>
            <person name="Clegg M.T."/>
            <person name="Duvall M.R."/>
        </authorList>
    </citation>
    <scope>NUCLEOTIDE SEQUENCE [LARGE SCALE GENOMIC DNA]</scope>
    <source>
        <strain evidence="5">GP69</strain>
    </source>
</reference>
<organism evidence="5 6">
    <name type="scientific">Acetatifactor muris</name>
    <dbReference type="NCBI Taxonomy" id="879566"/>
    <lineage>
        <taxon>Bacteria</taxon>
        <taxon>Bacillati</taxon>
        <taxon>Bacillota</taxon>
        <taxon>Clostridia</taxon>
        <taxon>Lachnospirales</taxon>
        <taxon>Lachnospiraceae</taxon>
        <taxon>Acetatifactor</taxon>
    </lineage>
</organism>
<accession>A0A2K4ZMW9</accession>
<feature type="domain" description="Glycosyl transferase family 28 C-terminal" evidence="4">
    <location>
        <begin position="313"/>
        <end position="409"/>
    </location>
</feature>
<proteinExistence type="predicted"/>
<dbReference type="Pfam" id="PF04101">
    <property type="entry name" value="Glyco_tran_28_C"/>
    <property type="match status" value="1"/>
</dbReference>
<sequence>MKRQGMAQKAKSIVYFYGIPAYGHTLSNLYLAGRLAKAGFRVVYYSADPFRKVIEENGCEYRPYPIDWNKLDLRDGERILKLYRLILQYTWEMLPGLLRQARREAPKAILFESLALWGRAVGELLSVPSFAFYSIAAIDWTWRPAGGKGLPGILPVSPWRKGLGAYAPGFSAGFLRYAGELPGAVSCARRLRGKYGLKKLGLLSVLMNRGDYNLCGYSRLFQPGGNLFGAEYRFLGPLSVHRRTVEHNDFSCPESASGERLVYISLGTIFNENETLLQEVIRQFGRDSVGKKDFSEDQAGKEQFRVILVWEGNRHFPENFIVRPFVDQNAILRHADLFITAGGMNSIHEALYFGVPCLLCPQQGEQLLNARRFQRLGFGRILRNPARLRQEALECMELSKSRQEKRRAAMTAVSLREMLEIFEELQDDVFPRG</sequence>
<dbReference type="EMBL" id="OFSM01000030">
    <property type="protein sequence ID" value="SOY31742.1"/>
    <property type="molecule type" value="Genomic_DNA"/>
</dbReference>
<name>A0A2K4ZMW9_9FIRM</name>
<evidence type="ECO:0000313" key="6">
    <source>
        <dbReference type="Proteomes" id="UP000236311"/>
    </source>
</evidence>
<dbReference type="InterPro" id="IPR050271">
    <property type="entry name" value="UDP-glycosyltransferase"/>
</dbReference>
<dbReference type="CDD" id="cd03784">
    <property type="entry name" value="GT1_Gtf-like"/>
    <property type="match status" value="1"/>
</dbReference>
<dbReference type="GO" id="GO:0016758">
    <property type="term" value="F:hexosyltransferase activity"/>
    <property type="evidence" value="ECO:0007669"/>
    <property type="project" value="InterPro"/>
</dbReference>
<keyword evidence="2 5" id="KW-0808">Transferase</keyword>
<dbReference type="SUPFAM" id="SSF53756">
    <property type="entry name" value="UDP-Glycosyltransferase/glycogen phosphorylase"/>
    <property type="match status" value="1"/>
</dbReference>
<dbReference type="Proteomes" id="UP000236311">
    <property type="component" value="Unassembled WGS sequence"/>
</dbReference>
<gene>
    <name evidence="5" type="primary">oleD</name>
    <name evidence="5" type="ORF">AMURIS_04490</name>
</gene>
<dbReference type="EC" id="2.4.1.-" evidence="5"/>
<dbReference type="GO" id="GO:0008194">
    <property type="term" value="F:UDP-glycosyltransferase activity"/>
    <property type="evidence" value="ECO:0007669"/>
    <property type="project" value="InterPro"/>
</dbReference>
<evidence type="ECO:0000256" key="2">
    <source>
        <dbReference type="ARBA" id="ARBA00022679"/>
    </source>
</evidence>
<keyword evidence="1 5" id="KW-0328">Glycosyltransferase</keyword>
<keyword evidence="3" id="KW-1133">Transmembrane helix</keyword>
<feature type="transmembrane region" description="Helical" evidence="3">
    <location>
        <begin position="12"/>
        <end position="31"/>
    </location>
</feature>
<keyword evidence="3" id="KW-0812">Transmembrane</keyword>
<dbReference type="AlphaFoldDB" id="A0A2K4ZMW9"/>
<dbReference type="InterPro" id="IPR002213">
    <property type="entry name" value="UDP_glucos_trans"/>
</dbReference>
<evidence type="ECO:0000256" key="3">
    <source>
        <dbReference type="SAM" id="Phobius"/>
    </source>
</evidence>
<dbReference type="PANTHER" id="PTHR48043">
    <property type="entry name" value="EG:EG0003.4 PROTEIN-RELATED"/>
    <property type="match status" value="1"/>
</dbReference>
<dbReference type="InterPro" id="IPR007235">
    <property type="entry name" value="Glyco_trans_28_C"/>
</dbReference>
<evidence type="ECO:0000256" key="1">
    <source>
        <dbReference type="ARBA" id="ARBA00022676"/>
    </source>
</evidence>
<dbReference type="PANTHER" id="PTHR48043:SF145">
    <property type="entry name" value="FI06409P-RELATED"/>
    <property type="match status" value="1"/>
</dbReference>
<evidence type="ECO:0000259" key="4">
    <source>
        <dbReference type="Pfam" id="PF04101"/>
    </source>
</evidence>
<dbReference type="Gene3D" id="3.40.50.2000">
    <property type="entry name" value="Glycogen Phosphorylase B"/>
    <property type="match status" value="2"/>
</dbReference>